<keyword evidence="4" id="KW-1185">Reference proteome</keyword>
<organism evidence="2">
    <name type="scientific">Guillardia theta (strain CCMP2712)</name>
    <name type="common">Cryptophyte</name>
    <dbReference type="NCBI Taxonomy" id="905079"/>
    <lineage>
        <taxon>Eukaryota</taxon>
        <taxon>Cryptophyceae</taxon>
        <taxon>Pyrenomonadales</taxon>
        <taxon>Geminigeraceae</taxon>
        <taxon>Guillardia</taxon>
    </lineage>
</organism>
<proteinExistence type="predicted"/>
<dbReference type="HOGENOM" id="CLU_1809850_0_0_1"/>
<reference evidence="3" key="3">
    <citation type="submission" date="2015-06" db="UniProtKB">
        <authorList>
            <consortium name="EnsemblProtists"/>
        </authorList>
    </citation>
    <scope>IDENTIFICATION</scope>
</reference>
<dbReference type="EMBL" id="JH992976">
    <property type="protein sequence ID" value="EKX51061.1"/>
    <property type="molecule type" value="Genomic_DNA"/>
</dbReference>
<dbReference type="KEGG" id="gtt:GUITHDRAFT_150974"/>
<dbReference type="RefSeq" id="XP_005838041.1">
    <property type="nucleotide sequence ID" value="XM_005837984.1"/>
</dbReference>
<name>L1JR67_GUITC</name>
<reference evidence="2 4" key="1">
    <citation type="journal article" date="2012" name="Nature">
        <title>Algal genomes reveal evolutionary mosaicism and the fate of nucleomorphs.</title>
        <authorList>
            <consortium name="DOE Joint Genome Institute"/>
            <person name="Curtis B.A."/>
            <person name="Tanifuji G."/>
            <person name="Burki F."/>
            <person name="Gruber A."/>
            <person name="Irimia M."/>
            <person name="Maruyama S."/>
            <person name="Arias M.C."/>
            <person name="Ball S.G."/>
            <person name="Gile G.H."/>
            <person name="Hirakawa Y."/>
            <person name="Hopkins J.F."/>
            <person name="Kuo A."/>
            <person name="Rensing S.A."/>
            <person name="Schmutz J."/>
            <person name="Symeonidi A."/>
            <person name="Elias M."/>
            <person name="Eveleigh R.J."/>
            <person name="Herman E.K."/>
            <person name="Klute M.J."/>
            <person name="Nakayama T."/>
            <person name="Obornik M."/>
            <person name="Reyes-Prieto A."/>
            <person name="Armbrust E.V."/>
            <person name="Aves S.J."/>
            <person name="Beiko R.G."/>
            <person name="Coutinho P."/>
            <person name="Dacks J.B."/>
            <person name="Durnford D.G."/>
            <person name="Fast N.M."/>
            <person name="Green B.R."/>
            <person name="Grisdale C.J."/>
            <person name="Hempel F."/>
            <person name="Henrissat B."/>
            <person name="Hoppner M.P."/>
            <person name="Ishida K."/>
            <person name="Kim E."/>
            <person name="Koreny L."/>
            <person name="Kroth P.G."/>
            <person name="Liu Y."/>
            <person name="Malik S.B."/>
            <person name="Maier U.G."/>
            <person name="McRose D."/>
            <person name="Mock T."/>
            <person name="Neilson J.A."/>
            <person name="Onodera N.T."/>
            <person name="Poole A.M."/>
            <person name="Pritham E.J."/>
            <person name="Richards T.A."/>
            <person name="Rocap G."/>
            <person name="Roy S.W."/>
            <person name="Sarai C."/>
            <person name="Schaack S."/>
            <person name="Shirato S."/>
            <person name="Slamovits C.H."/>
            <person name="Spencer D.F."/>
            <person name="Suzuki S."/>
            <person name="Worden A.Z."/>
            <person name="Zauner S."/>
            <person name="Barry K."/>
            <person name="Bell C."/>
            <person name="Bharti A.K."/>
            <person name="Crow J.A."/>
            <person name="Grimwood J."/>
            <person name="Kramer R."/>
            <person name="Lindquist E."/>
            <person name="Lucas S."/>
            <person name="Salamov A."/>
            <person name="McFadden G.I."/>
            <person name="Lane C.E."/>
            <person name="Keeling P.J."/>
            <person name="Gray M.W."/>
            <person name="Grigoriev I.V."/>
            <person name="Archibald J.M."/>
        </authorList>
    </citation>
    <scope>NUCLEOTIDE SEQUENCE</scope>
    <source>
        <strain evidence="2 4">CCMP2712</strain>
    </source>
</reference>
<keyword evidence="1" id="KW-0812">Transmembrane</keyword>
<evidence type="ECO:0000313" key="3">
    <source>
        <dbReference type="EnsemblProtists" id="EKX51061"/>
    </source>
</evidence>
<dbReference type="PaxDb" id="55529-EKX51061"/>
<dbReference type="Proteomes" id="UP000011087">
    <property type="component" value="Unassembled WGS sequence"/>
</dbReference>
<reference evidence="4" key="2">
    <citation type="submission" date="2012-11" db="EMBL/GenBank/DDBJ databases">
        <authorList>
            <person name="Kuo A."/>
            <person name="Curtis B.A."/>
            <person name="Tanifuji G."/>
            <person name="Burki F."/>
            <person name="Gruber A."/>
            <person name="Irimia M."/>
            <person name="Maruyama S."/>
            <person name="Arias M.C."/>
            <person name="Ball S.G."/>
            <person name="Gile G.H."/>
            <person name="Hirakawa Y."/>
            <person name="Hopkins J.F."/>
            <person name="Rensing S.A."/>
            <person name="Schmutz J."/>
            <person name="Symeonidi A."/>
            <person name="Elias M."/>
            <person name="Eveleigh R.J."/>
            <person name="Herman E.K."/>
            <person name="Klute M.J."/>
            <person name="Nakayama T."/>
            <person name="Obornik M."/>
            <person name="Reyes-Prieto A."/>
            <person name="Armbrust E.V."/>
            <person name="Aves S.J."/>
            <person name="Beiko R.G."/>
            <person name="Coutinho P."/>
            <person name="Dacks J.B."/>
            <person name="Durnford D.G."/>
            <person name="Fast N.M."/>
            <person name="Green B.R."/>
            <person name="Grisdale C."/>
            <person name="Hempe F."/>
            <person name="Henrissat B."/>
            <person name="Hoppner M.P."/>
            <person name="Ishida K.-I."/>
            <person name="Kim E."/>
            <person name="Koreny L."/>
            <person name="Kroth P.G."/>
            <person name="Liu Y."/>
            <person name="Malik S.-B."/>
            <person name="Maier U.G."/>
            <person name="McRose D."/>
            <person name="Mock T."/>
            <person name="Neilson J.A."/>
            <person name="Onodera N.T."/>
            <person name="Poole A.M."/>
            <person name="Pritham E.J."/>
            <person name="Richards T.A."/>
            <person name="Rocap G."/>
            <person name="Roy S.W."/>
            <person name="Sarai C."/>
            <person name="Schaack S."/>
            <person name="Shirato S."/>
            <person name="Slamovits C.H."/>
            <person name="Spencer D.F."/>
            <person name="Suzuki S."/>
            <person name="Worden A.Z."/>
            <person name="Zauner S."/>
            <person name="Barry K."/>
            <person name="Bell C."/>
            <person name="Bharti A.K."/>
            <person name="Crow J.A."/>
            <person name="Grimwood J."/>
            <person name="Kramer R."/>
            <person name="Lindquist E."/>
            <person name="Lucas S."/>
            <person name="Salamov A."/>
            <person name="McFadden G.I."/>
            <person name="Lane C.E."/>
            <person name="Keeling P.J."/>
            <person name="Gray M.W."/>
            <person name="Grigoriev I.V."/>
            <person name="Archibald J.M."/>
        </authorList>
    </citation>
    <scope>NUCLEOTIDE SEQUENCE</scope>
    <source>
        <strain evidence="4">CCMP2712</strain>
    </source>
</reference>
<keyword evidence="1" id="KW-1133">Transmembrane helix</keyword>
<dbReference type="AlphaFoldDB" id="L1JR67"/>
<accession>L1JR67</accession>
<evidence type="ECO:0000313" key="2">
    <source>
        <dbReference type="EMBL" id="EKX51061.1"/>
    </source>
</evidence>
<evidence type="ECO:0000313" key="4">
    <source>
        <dbReference type="Proteomes" id="UP000011087"/>
    </source>
</evidence>
<gene>
    <name evidence="2" type="ORF">GUITHDRAFT_150974</name>
</gene>
<sequence length="143" mass="15928">MTSNYLGSLTNSFCKIEYPVRVTENWDKMLAAKLDVAAKAEWEKLTKNDGCGSEACKGYICANLFPRCFYLNESAQGSFLFETCRETCNDCLSSCAKDRSTECLVNPSQYESACTSIANVNRQDVGVVLITVLSFFCIWFATV</sequence>
<feature type="transmembrane region" description="Helical" evidence="1">
    <location>
        <begin position="125"/>
        <end position="142"/>
    </location>
</feature>
<protein>
    <submittedName>
        <fullName evidence="2 3">Uncharacterized protein</fullName>
    </submittedName>
</protein>
<evidence type="ECO:0000256" key="1">
    <source>
        <dbReference type="SAM" id="Phobius"/>
    </source>
</evidence>
<dbReference type="GeneID" id="17307981"/>
<dbReference type="EnsemblProtists" id="EKX51061">
    <property type="protein sequence ID" value="EKX51061"/>
    <property type="gene ID" value="GUITHDRAFT_150974"/>
</dbReference>
<keyword evidence="1" id="KW-0472">Membrane</keyword>